<dbReference type="PROSITE" id="PS51354">
    <property type="entry name" value="GLUTAREDOXIN_2"/>
    <property type="match status" value="1"/>
</dbReference>
<dbReference type="InterPro" id="IPR050983">
    <property type="entry name" value="GST_Omega/HSP26"/>
</dbReference>
<dbReference type="Gene3D" id="3.40.30.10">
    <property type="entry name" value="Glutaredoxin"/>
    <property type="match status" value="1"/>
</dbReference>
<dbReference type="Proteomes" id="UP000661077">
    <property type="component" value="Unassembled WGS sequence"/>
</dbReference>
<evidence type="ECO:0000313" key="2">
    <source>
        <dbReference type="EMBL" id="MBM0105856.1"/>
    </source>
</evidence>
<dbReference type="PROSITE" id="PS50404">
    <property type="entry name" value="GST_NTER"/>
    <property type="match status" value="1"/>
</dbReference>
<organism evidence="2 3">
    <name type="scientific">Steroidobacter gossypii</name>
    <dbReference type="NCBI Taxonomy" id="2805490"/>
    <lineage>
        <taxon>Bacteria</taxon>
        <taxon>Pseudomonadati</taxon>
        <taxon>Pseudomonadota</taxon>
        <taxon>Gammaproteobacteria</taxon>
        <taxon>Steroidobacterales</taxon>
        <taxon>Steroidobacteraceae</taxon>
        <taxon>Steroidobacter</taxon>
    </lineage>
</organism>
<dbReference type="Gene3D" id="1.20.1050.10">
    <property type="match status" value="1"/>
</dbReference>
<dbReference type="InterPro" id="IPR036282">
    <property type="entry name" value="Glutathione-S-Trfase_C_sf"/>
</dbReference>
<dbReference type="PANTHER" id="PTHR43968:SF6">
    <property type="entry name" value="GLUTATHIONE S-TRANSFERASE OMEGA"/>
    <property type="match status" value="1"/>
</dbReference>
<dbReference type="InterPro" id="IPR040079">
    <property type="entry name" value="Glutathione_S-Trfase"/>
</dbReference>
<dbReference type="InterPro" id="IPR004045">
    <property type="entry name" value="Glutathione_S-Trfase_N"/>
</dbReference>
<dbReference type="EMBL" id="JAEVLS010000003">
    <property type="protein sequence ID" value="MBM0105856.1"/>
    <property type="molecule type" value="Genomic_DNA"/>
</dbReference>
<dbReference type="SFLD" id="SFLDS00019">
    <property type="entry name" value="Glutathione_Transferase_(cytos"/>
    <property type="match status" value="1"/>
</dbReference>
<dbReference type="SUPFAM" id="SSF52833">
    <property type="entry name" value="Thioredoxin-like"/>
    <property type="match status" value="1"/>
</dbReference>
<name>A0ABS1WXZ9_9GAMM</name>
<keyword evidence="3" id="KW-1185">Reference proteome</keyword>
<evidence type="ECO:0000259" key="1">
    <source>
        <dbReference type="PROSITE" id="PS50404"/>
    </source>
</evidence>
<dbReference type="SUPFAM" id="SSF47616">
    <property type="entry name" value="GST C-terminal domain-like"/>
    <property type="match status" value="1"/>
</dbReference>
<dbReference type="Pfam" id="PF13417">
    <property type="entry name" value="GST_N_3"/>
    <property type="match status" value="1"/>
</dbReference>
<gene>
    <name evidence="2" type="ORF">JM946_14040</name>
</gene>
<feature type="domain" description="GST N-terminal" evidence="1">
    <location>
        <begin position="19"/>
        <end position="98"/>
    </location>
</feature>
<protein>
    <submittedName>
        <fullName evidence="2">Glutathione S-transferase</fullName>
    </submittedName>
</protein>
<reference evidence="2 3" key="1">
    <citation type="journal article" date="2021" name="Int. J. Syst. Evol. Microbiol.">
        <title>Steroidobacter gossypii sp. nov., isolated from soil of cotton cropping field.</title>
        <authorList>
            <person name="Huang R."/>
            <person name="Yang S."/>
            <person name="Zhen C."/>
            <person name="Liu W."/>
        </authorList>
    </citation>
    <scope>NUCLEOTIDE SEQUENCE [LARGE SCALE GENOMIC DNA]</scope>
    <source>
        <strain evidence="2 3">S1-65</strain>
    </source>
</reference>
<dbReference type="CDD" id="cd03196">
    <property type="entry name" value="GST_C_5"/>
    <property type="match status" value="1"/>
</dbReference>
<dbReference type="InterPro" id="IPR036249">
    <property type="entry name" value="Thioredoxin-like_sf"/>
</dbReference>
<sequence length="219" mass="25166">MALHQLPSRRVYSRPMQAQLPILYSFRRCPYAMRARLALDVSAQAFEVVEVALRNKPAAMLRASPKGTVPVLIDTNGTVIDESLDIMLWALSRNDPEQWLAPELDDFAAMSSLIRHFDEHFKGHLDRYKYPNRFVDADRELSRREAVISLHRLESRLQSSRYLFGNRAALADMAIVPFVRQFSAVDLDWFANLPLPNTARWLAMIVNSPRFVRIMRPAG</sequence>
<dbReference type="PANTHER" id="PTHR43968">
    <property type="match status" value="1"/>
</dbReference>
<accession>A0ABS1WXZ9</accession>
<dbReference type="Pfam" id="PF13410">
    <property type="entry name" value="GST_C_2"/>
    <property type="match status" value="1"/>
</dbReference>
<proteinExistence type="predicted"/>
<comment type="caution">
    <text evidence="2">The sequence shown here is derived from an EMBL/GenBank/DDBJ whole genome shotgun (WGS) entry which is preliminary data.</text>
</comment>
<evidence type="ECO:0000313" key="3">
    <source>
        <dbReference type="Proteomes" id="UP000661077"/>
    </source>
</evidence>